<dbReference type="RefSeq" id="WP_176391812.1">
    <property type="nucleotide sequence ID" value="NZ_FPAA01000001.1"/>
</dbReference>
<sequence>MSVQVDMGMDRKIRSEERLKSQGVPVDPSLPVIEGEEDVRLRRPADVAARVVILYALQGVIFHDEPELLARWIQSERLWDRLSPEEEPVFQLALPPITEDKETKLQDMEDHPLSWRMEALWVLLWALGKVERLGFPDVECDGSKVKEVVPEIETEVTTYMNEAKLRPLSEILDELDWLRRLLWSGEQDKNELPANYEATIAWQWHEALNWLIGNQIWR</sequence>
<dbReference type="Pfam" id="PF14094">
    <property type="entry name" value="DUF4272"/>
    <property type="match status" value="1"/>
</dbReference>
<organism evidence="1 2">
    <name type="scientific">Marininema halotolerans</name>
    <dbReference type="NCBI Taxonomy" id="1155944"/>
    <lineage>
        <taxon>Bacteria</taxon>
        <taxon>Bacillati</taxon>
        <taxon>Bacillota</taxon>
        <taxon>Bacilli</taxon>
        <taxon>Bacillales</taxon>
        <taxon>Thermoactinomycetaceae</taxon>
        <taxon>Marininema</taxon>
    </lineage>
</organism>
<reference evidence="2" key="1">
    <citation type="submission" date="2016-10" db="EMBL/GenBank/DDBJ databases">
        <authorList>
            <person name="Varghese N."/>
            <person name="Submissions S."/>
        </authorList>
    </citation>
    <scope>NUCLEOTIDE SEQUENCE [LARGE SCALE GENOMIC DNA]</scope>
    <source>
        <strain evidence="2">DSM 45789</strain>
    </source>
</reference>
<name>A0A1I6NW00_9BACL</name>
<dbReference type="InterPro" id="IPR025368">
    <property type="entry name" value="DUF4272"/>
</dbReference>
<gene>
    <name evidence="1" type="ORF">SAMN05444972_101180</name>
</gene>
<evidence type="ECO:0008006" key="3">
    <source>
        <dbReference type="Google" id="ProtNLM"/>
    </source>
</evidence>
<keyword evidence="2" id="KW-1185">Reference proteome</keyword>
<dbReference type="Proteomes" id="UP000198660">
    <property type="component" value="Unassembled WGS sequence"/>
</dbReference>
<dbReference type="EMBL" id="FPAA01000001">
    <property type="protein sequence ID" value="SFS32070.1"/>
    <property type="molecule type" value="Genomic_DNA"/>
</dbReference>
<accession>A0A1I6NW00</accession>
<proteinExistence type="predicted"/>
<evidence type="ECO:0000313" key="1">
    <source>
        <dbReference type="EMBL" id="SFS32070.1"/>
    </source>
</evidence>
<protein>
    <recommendedName>
        <fullName evidence="3">DUF4272 domain-containing protein</fullName>
    </recommendedName>
</protein>
<dbReference type="AlphaFoldDB" id="A0A1I6NW00"/>
<evidence type="ECO:0000313" key="2">
    <source>
        <dbReference type="Proteomes" id="UP000198660"/>
    </source>
</evidence>